<feature type="chain" id="PRO_5032775321" evidence="2">
    <location>
        <begin position="38"/>
        <end position="179"/>
    </location>
</feature>
<feature type="coiled-coil region" evidence="1">
    <location>
        <begin position="95"/>
        <end position="122"/>
    </location>
</feature>
<keyword evidence="1" id="KW-0175">Coiled coil</keyword>
<accession>A0A8B4RAU4</accession>
<proteinExistence type="predicted"/>
<reference evidence="3 4" key="1">
    <citation type="submission" date="2018-06" db="EMBL/GenBank/DDBJ databases">
        <authorList>
            <consortium name="Pathogen Informatics"/>
            <person name="Doyle S."/>
        </authorList>
    </citation>
    <scope>NUCLEOTIDE SEQUENCE [LARGE SCALE GENOMIC DNA]</scope>
    <source>
        <strain evidence="3 4">NCTC8185</strain>
    </source>
</reference>
<organism evidence="3 4">
    <name type="scientific">Streptococcus agalactiae</name>
    <dbReference type="NCBI Taxonomy" id="1311"/>
    <lineage>
        <taxon>Bacteria</taxon>
        <taxon>Bacillati</taxon>
        <taxon>Bacillota</taxon>
        <taxon>Bacilli</taxon>
        <taxon>Lactobacillales</taxon>
        <taxon>Streptococcaceae</taxon>
        <taxon>Streptococcus</taxon>
    </lineage>
</organism>
<evidence type="ECO:0000313" key="4">
    <source>
        <dbReference type="Proteomes" id="UP000254076"/>
    </source>
</evidence>
<gene>
    <name evidence="3" type="ORF">NCTC8185_00510</name>
</gene>
<evidence type="ECO:0000256" key="2">
    <source>
        <dbReference type="SAM" id="SignalP"/>
    </source>
</evidence>
<evidence type="ECO:0000256" key="1">
    <source>
        <dbReference type="SAM" id="Coils"/>
    </source>
</evidence>
<keyword evidence="2" id="KW-0732">Signal</keyword>
<feature type="signal peptide" evidence="2">
    <location>
        <begin position="1"/>
        <end position="37"/>
    </location>
</feature>
<dbReference type="EMBL" id="UHEQ01000004">
    <property type="protein sequence ID" value="SUN13336.1"/>
    <property type="molecule type" value="Genomic_DNA"/>
</dbReference>
<protein>
    <submittedName>
        <fullName evidence="3">Uncharacterized protein</fullName>
    </submittedName>
</protein>
<evidence type="ECO:0000313" key="3">
    <source>
        <dbReference type="EMBL" id="SUN13336.1"/>
    </source>
</evidence>
<sequence length="179" mass="21135">MIIEIYHRRKTILKLNKIILSTAALTALFLGYNSVTADTYNNYQPHRSNNMDLTEEYNYNNQIELQERIKNLNIPFKEKLALLRKVKSRQDSYVLDTLRKEVENKNSEYSELEQEYQRISALIDANFPQGKSSLAEKLHKELIWDLDGVKYDEGISKRTALKKLEGKINEYTKKYSYLF</sequence>
<comment type="caution">
    <text evidence="3">The sequence shown here is derived from an EMBL/GenBank/DDBJ whole genome shotgun (WGS) entry which is preliminary data.</text>
</comment>
<dbReference type="AlphaFoldDB" id="A0A8B4RAU4"/>
<dbReference type="Proteomes" id="UP000254076">
    <property type="component" value="Unassembled WGS sequence"/>
</dbReference>
<name>A0A8B4RAU4_STRAG</name>